<sequence length="805" mass="93263">MFDNKEQFKKAFLSKLEMSVGKSFEETSPQDQYHVLGNMIREYISTNWIKTNQVYHSTEAKQVYYLSIEFLLGRIMGSNILNLGIGDVVEEGLRDLGISLDDLESNEPDSALGNGGLGRLAACFMDSLASLDLPGHGCGIRYKHGLFEQKIVNGVQVEYPELWLQNGQVWEVRKSDLSVEVPFWGKVESFEDEQGRLRFRHRDAEPIMAVPYDIPVVGYQTETVNTLRLWNAEPANVPFHDDIMRYKRETEMVSEFLYPDDAEDSGKILRLKQQYFLVRASLNSILNSFRKKQKDIRELPNYVSIHINDTHPVLAIPELMRILLDEEMLPWEEAWDITVQTISYTNHTTLSEALEKWPVRLFQPLLPRIYMIVEEINERFCKELWERYPGQWQRIEDMAIIAHDQVKMAHLALVGTHSTNGVAYLHTEILKKREMNNFYEIFPERFNNKTNGITHRRWLMKSNPALTGLITESIGDKWKVEPPLLKELEHYKDDAAFLEQLEKVKHENKVKLAERIFQQNQIKVNLDSIFDVQVKRLHAYKRQLLNVLHIMYLYNRMKEDPSFRPHPRTFIFGAKASPGYYYAKKIIKLINTVAEKVNNDKTTNDYLKVVFLENYRVSLAEEIFPAAEVSEQISTASKEASGTGNMKFMMNGALTIGTMDGANVEIFERVGKDNIFIFGMTSEEVMNYQANGGYHSSEYYMLDRRIHEAVNQLVNGFFPNTNGMFDVIYDSLLIENDQYFVLRDFDSYVKTQEKVSNAYQDKKGWNKSSVVNIANSGFFSSDRTITEYANDIWHVKPVNSPIIKA</sequence>
<evidence type="ECO:0000313" key="12">
    <source>
        <dbReference type="EMBL" id="PQD94020.1"/>
    </source>
</evidence>
<organism evidence="12 13">
    <name type="scientific">Pradoshia eiseniae</name>
    <dbReference type="NCBI Taxonomy" id="2064768"/>
    <lineage>
        <taxon>Bacteria</taxon>
        <taxon>Bacillati</taxon>
        <taxon>Bacillota</taxon>
        <taxon>Bacilli</taxon>
        <taxon>Bacillales</taxon>
        <taxon>Bacillaceae</taxon>
        <taxon>Pradoshia</taxon>
    </lineage>
</organism>
<dbReference type="GO" id="GO:0005980">
    <property type="term" value="P:glycogen catabolic process"/>
    <property type="evidence" value="ECO:0007669"/>
    <property type="project" value="TreeGrafter"/>
</dbReference>
<evidence type="ECO:0000256" key="2">
    <source>
        <dbReference type="ARBA" id="ARBA00001933"/>
    </source>
</evidence>
<dbReference type="RefSeq" id="WP_104850661.1">
    <property type="nucleotide sequence ID" value="NZ_PKOZ01000016.1"/>
</dbReference>
<dbReference type="GO" id="GO:0005737">
    <property type="term" value="C:cytoplasm"/>
    <property type="evidence" value="ECO:0007669"/>
    <property type="project" value="TreeGrafter"/>
</dbReference>
<dbReference type="GO" id="GO:0008184">
    <property type="term" value="F:glycogen phosphorylase activity"/>
    <property type="evidence" value="ECO:0007669"/>
    <property type="project" value="InterPro"/>
</dbReference>
<evidence type="ECO:0000256" key="4">
    <source>
        <dbReference type="ARBA" id="ARBA00022533"/>
    </source>
</evidence>
<dbReference type="FunFam" id="3.40.50.2000:FF:000139">
    <property type="entry name" value="Alpha-1,4 glucan phosphorylase"/>
    <property type="match status" value="1"/>
</dbReference>
<dbReference type="PANTHER" id="PTHR11468">
    <property type="entry name" value="GLYCOGEN PHOSPHORYLASE"/>
    <property type="match status" value="1"/>
</dbReference>
<dbReference type="CDD" id="cd04300">
    <property type="entry name" value="GT35_Glycogen_Phosphorylase"/>
    <property type="match status" value="1"/>
</dbReference>
<dbReference type="EC" id="2.4.1.1" evidence="11"/>
<keyword evidence="6 11" id="KW-0808">Transferase</keyword>
<comment type="catalytic activity">
    <reaction evidence="1 11">
        <text>[(1-&gt;4)-alpha-D-glucosyl](n) + phosphate = [(1-&gt;4)-alpha-D-glucosyl](n-1) + alpha-D-glucose 1-phosphate</text>
        <dbReference type="Rhea" id="RHEA:41732"/>
        <dbReference type="Rhea" id="RHEA-COMP:9584"/>
        <dbReference type="Rhea" id="RHEA-COMP:9586"/>
        <dbReference type="ChEBI" id="CHEBI:15444"/>
        <dbReference type="ChEBI" id="CHEBI:43474"/>
        <dbReference type="ChEBI" id="CHEBI:58601"/>
        <dbReference type="EC" id="2.4.1.1"/>
    </reaction>
</comment>
<protein>
    <recommendedName>
        <fullName evidence="11">Alpha-1,4 glucan phosphorylase</fullName>
        <ecNumber evidence="11">2.4.1.1</ecNumber>
    </recommendedName>
</protein>
<dbReference type="SUPFAM" id="SSF53756">
    <property type="entry name" value="UDP-Glycosyltransferase/glycogen phosphorylase"/>
    <property type="match status" value="1"/>
</dbReference>
<comment type="cofactor">
    <cofactor evidence="2 11">
        <name>pyridoxal 5'-phosphate</name>
        <dbReference type="ChEBI" id="CHEBI:597326"/>
    </cofactor>
</comment>
<evidence type="ECO:0000256" key="1">
    <source>
        <dbReference type="ARBA" id="ARBA00001275"/>
    </source>
</evidence>
<keyword evidence="13" id="KW-1185">Reference proteome</keyword>
<dbReference type="OrthoDB" id="9760804at2"/>
<evidence type="ECO:0000256" key="6">
    <source>
        <dbReference type="ARBA" id="ARBA00022679"/>
    </source>
</evidence>
<dbReference type="EMBL" id="PKOZ01000016">
    <property type="protein sequence ID" value="PQD94020.1"/>
    <property type="molecule type" value="Genomic_DNA"/>
</dbReference>
<evidence type="ECO:0000256" key="7">
    <source>
        <dbReference type="ARBA" id="ARBA00022898"/>
    </source>
</evidence>
<accession>A0A2S7MW86</accession>
<dbReference type="GO" id="GO:0030170">
    <property type="term" value="F:pyridoxal phosphate binding"/>
    <property type="evidence" value="ECO:0007669"/>
    <property type="project" value="InterPro"/>
</dbReference>
<reference evidence="12 13" key="1">
    <citation type="submission" date="2017-12" db="EMBL/GenBank/DDBJ databases">
        <title>Taxonomic description and draft genome of Pradoshia cofamensis Gen. nov., sp. nov., a thermotolerant bacillale isolated from anterior gut of earthworm Eisenia fetida.</title>
        <authorList>
            <person name="Saha T."/>
            <person name="Chakraborty R."/>
        </authorList>
    </citation>
    <scope>NUCLEOTIDE SEQUENCE [LARGE SCALE GENOMIC DNA]</scope>
    <source>
        <strain evidence="12 13">EAG3</strain>
    </source>
</reference>
<dbReference type="NCBIfam" id="TIGR02093">
    <property type="entry name" value="P_ylase"/>
    <property type="match status" value="1"/>
</dbReference>
<dbReference type="InterPro" id="IPR035090">
    <property type="entry name" value="Pyridoxal_P_attach_site"/>
</dbReference>
<evidence type="ECO:0000256" key="3">
    <source>
        <dbReference type="ARBA" id="ARBA00006047"/>
    </source>
</evidence>
<proteinExistence type="inferred from homology"/>
<evidence type="ECO:0000256" key="8">
    <source>
        <dbReference type="ARBA" id="ARBA00023277"/>
    </source>
</evidence>
<name>A0A2S7MW86_9BACI</name>
<dbReference type="AlphaFoldDB" id="A0A2S7MW86"/>
<dbReference type="Proteomes" id="UP000239663">
    <property type="component" value="Unassembled WGS sequence"/>
</dbReference>
<dbReference type="InterPro" id="IPR000811">
    <property type="entry name" value="Glyco_trans_35"/>
</dbReference>
<comment type="similarity">
    <text evidence="3 11">Belongs to the glycogen phosphorylase family.</text>
</comment>
<comment type="caution">
    <text evidence="12">The sequence shown here is derived from an EMBL/GenBank/DDBJ whole genome shotgun (WGS) entry which is preliminary data.</text>
</comment>
<evidence type="ECO:0000256" key="11">
    <source>
        <dbReference type="RuleBase" id="RU000587"/>
    </source>
</evidence>
<dbReference type="PROSITE" id="PS00102">
    <property type="entry name" value="PHOSPHORYLASE"/>
    <property type="match status" value="1"/>
</dbReference>
<dbReference type="InterPro" id="IPR011833">
    <property type="entry name" value="Glycg_phsphrylas"/>
</dbReference>
<dbReference type="Gene3D" id="3.40.50.2000">
    <property type="entry name" value="Glycogen Phosphorylase B"/>
    <property type="match status" value="2"/>
</dbReference>
<dbReference type="PIRSF" id="PIRSF000460">
    <property type="entry name" value="Pprylas_GlgP"/>
    <property type="match status" value="1"/>
</dbReference>
<evidence type="ECO:0000256" key="5">
    <source>
        <dbReference type="ARBA" id="ARBA00022676"/>
    </source>
</evidence>
<keyword evidence="5 11" id="KW-0328">Glycosyltransferase</keyword>
<keyword evidence="8 11" id="KW-0119">Carbohydrate metabolism</keyword>
<comment type="function">
    <text evidence="11">Allosteric enzyme that catalyzes the rate-limiting step in glycogen catabolism, the phosphorolytic cleavage of glycogen to produce glucose-1-phosphate, and plays a central role in maintaining cellular and organismal glucose homeostasis.</text>
</comment>
<dbReference type="Pfam" id="PF00343">
    <property type="entry name" value="Phosphorylase"/>
    <property type="match status" value="1"/>
</dbReference>
<dbReference type="FunFam" id="3.40.50.2000:FF:000003">
    <property type="entry name" value="Alpha-1,4 glucan phosphorylase"/>
    <property type="match status" value="1"/>
</dbReference>
<keyword evidence="7 10" id="KW-0663">Pyridoxal phosphate</keyword>
<comment type="function">
    <text evidence="9">Phosphorylase is an important allosteric enzyme in carbohydrate metabolism. Enzymes from different sources differ in their regulatory mechanisms and in their natural substrates. However, all known phosphorylases share catalytic and structural properties.</text>
</comment>
<feature type="modified residue" description="N6-(pyridoxal phosphate)lysine" evidence="10">
    <location>
        <position position="647"/>
    </location>
</feature>
<evidence type="ECO:0000256" key="9">
    <source>
        <dbReference type="ARBA" id="ARBA00025174"/>
    </source>
</evidence>
<evidence type="ECO:0000256" key="10">
    <source>
        <dbReference type="PIRSR" id="PIRSR000460-1"/>
    </source>
</evidence>
<evidence type="ECO:0000313" key="13">
    <source>
        <dbReference type="Proteomes" id="UP000239663"/>
    </source>
</evidence>
<keyword evidence="4" id="KW-0021">Allosteric enzyme</keyword>
<dbReference type="PANTHER" id="PTHR11468:SF3">
    <property type="entry name" value="GLYCOGEN PHOSPHORYLASE, LIVER FORM"/>
    <property type="match status" value="1"/>
</dbReference>
<gene>
    <name evidence="12" type="ORF">CYL18_16755</name>
</gene>